<evidence type="ECO:0000259" key="3">
    <source>
        <dbReference type="Pfam" id="PF20929"/>
    </source>
</evidence>
<protein>
    <recommendedName>
        <fullName evidence="3">Programmed cell death protein 10 dimerisation domain-containing protein</fullName>
    </recommendedName>
</protein>
<dbReference type="InterPro" id="IPR048288">
    <property type="entry name" value="PDCD10_N"/>
</dbReference>
<organism evidence="4 5">
    <name type="scientific">Sphaeroforma arctica JP610</name>
    <dbReference type="NCBI Taxonomy" id="667725"/>
    <lineage>
        <taxon>Eukaryota</taxon>
        <taxon>Ichthyosporea</taxon>
        <taxon>Ichthyophonida</taxon>
        <taxon>Sphaeroforma</taxon>
    </lineage>
</organism>
<dbReference type="Proteomes" id="UP000054560">
    <property type="component" value="Unassembled WGS sequence"/>
</dbReference>
<evidence type="ECO:0000313" key="5">
    <source>
        <dbReference type="Proteomes" id="UP000054560"/>
    </source>
</evidence>
<evidence type="ECO:0000313" key="4">
    <source>
        <dbReference type="EMBL" id="KNC72267.1"/>
    </source>
</evidence>
<keyword evidence="2" id="KW-0963">Cytoplasm</keyword>
<keyword evidence="5" id="KW-1185">Reference proteome</keyword>
<dbReference type="EMBL" id="KQ247321">
    <property type="protein sequence ID" value="KNC72267.1"/>
    <property type="molecule type" value="Genomic_DNA"/>
</dbReference>
<comment type="subcellular location">
    <subcellularLocation>
        <location evidence="1">Cytoplasm</location>
    </subcellularLocation>
</comment>
<dbReference type="GeneID" id="25915685"/>
<dbReference type="RefSeq" id="XP_014146169.1">
    <property type="nucleotide sequence ID" value="XM_014290694.1"/>
</dbReference>
<dbReference type="InterPro" id="IPR046409">
    <property type="entry name" value="PDC10_dimerisation_sf"/>
</dbReference>
<accession>A0A0L0F695</accession>
<feature type="domain" description="Programmed cell death protein 10 dimerisation" evidence="3">
    <location>
        <begin position="23"/>
        <end position="63"/>
    </location>
</feature>
<sequence length="76" mass="8116">MAVKTKTDSPTEGAEPSKELVAVFEQLRAQNGASPQAVSAIKTLSDAFREAERLKPGFSESVYKLLCSKSSGGKKQ</sequence>
<gene>
    <name evidence="4" type="ORF">SARC_15181</name>
</gene>
<reference evidence="4 5" key="1">
    <citation type="submission" date="2011-02" db="EMBL/GenBank/DDBJ databases">
        <title>The Genome Sequence of Sphaeroforma arctica JP610.</title>
        <authorList>
            <consortium name="The Broad Institute Genome Sequencing Platform"/>
            <person name="Russ C."/>
            <person name="Cuomo C."/>
            <person name="Young S.K."/>
            <person name="Zeng Q."/>
            <person name="Gargeya S."/>
            <person name="Alvarado L."/>
            <person name="Berlin A."/>
            <person name="Chapman S.B."/>
            <person name="Chen Z."/>
            <person name="Freedman E."/>
            <person name="Gellesch M."/>
            <person name="Goldberg J."/>
            <person name="Griggs A."/>
            <person name="Gujja S."/>
            <person name="Heilman E."/>
            <person name="Heiman D."/>
            <person name="Howarth C."/>
            <person name="Mehta T."/>
            <person name="Neiman D."/>
            <person name="Pearson M."/>
            <person name="Roberts A."/>
            <person name="Saif S."/>
            <person name="Shea T."/>
            <person name="Shenoy N."/>
            <person name="Sisk P."/>
            <person name="Stolte C."/>
            <person name="Sykes S."/>
            <person name="White J."/>
            <person name="Yandava C."/>
            <person name="Burger G."/>
            <person name="Gray M.W."/>
            <person name="Holland P.W.H."/>
            <person name="King N."/>
            <person name="Lang F.B.F."/>
            <person name="Roger A.J."/>
            <person name="Ruiz-Trillo I."/>
            <person name="Haas B."/>
            <person name="Nusbaum C."/>
            <person name="Birren B."/>
        </authorList>
    </citation>
    <scope>NUCLEOTIDE SEQUENCE [LARGE SCALE GENOMIC DNA]</scope>
    <source>
        <strain evidence="4 5">JP610</strain>
    </source>
</reference>
<dbReference type="Pfam" id="PF20929">
    <property type="entry name" value="PDCD10_N"/>
    <property type="match status" value="1"/>
</dbReference>
<evidence type="ECO:0000256" key="2">
    <source>
        <dbReference type="ARBA" id="ARBA00022490"/>
    </source>
</evidence>
<evidence type="ECO:0000256" key="1">
    <source>
        <dbReference type="ARBA" id="ARBA00004496"/>
    </source>
</evidence>
<name>A0A0L0F695_9EUKA</name>
<dbReference type="AlphaFoldDB" id="A0A0L0F695"/>
<proteinExistence type="predicted"/>
<dbReference type="Gene3D" id="1.10.12.70">
    <property type="match status" value="1"/>
</dbReference>
<dbReference type="GO" id="GO:0005737">
    <property type="term" value="C:cytoplasm"/>
    <property type="evidence" value="ECO:0007669"/>
    <property type="project" value="UniProtKB-SubCell"/>
</dbReference>